<proteinExistence type="predicted"/>
<evidence type="ECO:0000313" key="7">
    <source>
        <dbReference type="EMBL" id="CAK0834159.1"/>
    </source>
</evidence>
<dbReference type="EMBL" id="CAUYUJ010012542">
    <property type="protein sequence ID" value="CAK0834159.1"/>
    <property type="molecule type" value="Genomic_DNA"/>
</dbReference>
<name>A0ABN9SQY0_9DINO</name>
<evidence type="ECO:0000256" key="2">
    <source>
        <dbReference type="ARBA" id="ARBA00022840"/>
    </source>
</evidence>
<dbReference type="Pfam" id="PF00069">
    <property type="entry name" value="Pkinase"/>
    <property type="match status" value="1"/>
</dbReference>
<dbReference type="InterPro" id="IPR017441">
    <property type="entry name" value="Protein_kinase_ATP_BS"/>
</dbReference>
<feature type="domain" description="Protein kinase" evidence="6">
    <location>
        <begin position="335"/>
        <end position="625"/>
    </location>
</feature>
<gene>
    <name evidence="7" type="ORF">PCOR1329_LOCUS31642</name>
</gene>
<sequence length="858" mass="93439">MVAAPAEGRRRAACCGRPCRHRRRARLKNGIGRLTLKFADPRKEEGFASLHKERLAHSMSYGAVILAVEGVMSLIAHRFWDDSQYPTKEARELRTWQMLILVGIHVAGIFVLGAGRFIAKQKFASTSALEIFVVSAASCFMILTGVIPKHYIARLFGHRDAEAIWGVDLGPTDGTLILYIDMVVTVVHWLMPIRWFVLAPLEVIAILAYAVPAVLLGSPATNMVPFNGLAILLLTLVAAFGKRAFEWQERQLFAGLLSEKQMRFQAEFQLSRVGSGEAAARAEDAGSERSARLSRPGTTMSAAAFDGSVEDAPLDQIRAIGLREQWLIANEEVQILPDRVLGEGGFGIVALGLYHNTIVAVKTPRRDIARKGAISSTLSELCNELRILRRIRHPNIAVFYGACMDEALSRLCLVLEFVDGVSLSAFLRGPSSRGRKGPGKPRGGASEARAVANSISVRSVLIFDILNALCYLHSREPVVVHADLKDSNVFVEERRSRIGGISHRAKLLDFGLSRILTRSARPLGGTPRWMAPELFSRVPPDTAADCYSFGLLTHFIATGLLPFEGKRAAQVAKRLRGGQPLKLTWPMPANEISDACRPLVEQCTQAKPALRPSVRQASRKLSLVLGHVVSGAMDAVIEQLDVRGPDGGGRRSQGQGAAMPDSADAAANNDGLEEFLRVVEVRQTSSASVGSFVSCTGSRDLPPVQEHEVLQTGEAPNGAAAPPLGSHSACAQAQLTYPEYKPTPLRTQTLTLLELLLQWNVSTSGSACCWLHDALRSLNTVRKQLNQRVCEVKHESMVCGQCDNCGLLMLHDQACCDFCDSSQDQCIGDDHAHPEKVWILDASRIPPSPYSAGRAMTN</sequence>
<keyword evidence="2 3" id="KW-0067">ATP-binding</keyword>
<accession>A0ABN9SQY0</accession>
<comment type="caution">
    <text evidence="7">The sequence shown here is derived from an EMBL/GenBank/DDBJ whole genome shotgun (WGS) entry which is preliminary data.</text>
</comment>
<evidence type="ECO:0000256" key="4">
    <source>
        <dbReference type="SAM" id="MobiDB-lite"/>
    </source>
</evidence>
<evidence type="ECO:0000313" key="8">
    <source>
        <dbReference type="Proteomes" id="UP001189429"/>
    </source>
</evidence>
<dbReference type="PROSITE" id="PS50011">
    <property type="entry name" value="PROTEIN_KINASE_DOM"/>
    <property type="match status" value="1"/>
</dbReference>
<dbReference type="InterPro" id="IPR008271">
    <property type="entry name" value="Ser/Thr_kinase_AS"/>
</dbReference>
<feature type="transmembrane region" description="Helical" evidence="5">
    <location>
        <begin position="131"/>
        <end position="152"/>
    </location>
</feature>
<dbReference type="Proteomes" id="UP001189429">
    <property type="component" value="Unassembled WGS sequence"/>
</dbReference>
<dbReference type="PROSITE" id="PS00108">
    <property type="entry name" value="PROTEIN_KINASE_ST"/>
    <property type="match status" value="1"/>
</dbReference>
<keyword evidence="1 3" id="KW-0547">Nucleotide-binding</keyword>
<reference evidence="7" key="1">
    <citation type="submission" date="2023-10" db="EMBL/GenBank/DDBJ databases">
        <authorList>
            <person name="Chen Y."/>
            <person name="Shah S."/>
            <person name="Dougan E. K."/>
            <person name="Thang M."/>
            <person name="Chan C."/>
        </authorList>
    </citation>
    <scope>NUCLEOTIDE SEQUENCE [LARGE SCALE GENOMIC DNA]</scope>
</reference>
<dbReference type="Gene3D" id="3.30.200.20">
    <property type="entry name" value="Phosphorylase Kinase, domain 1"/>
    <property type="match status" value="1"/>
</dbReference>
<feature type="transmembrane region" description="Helical" evidence="5">
    <location>
        <begin position="59"/>
        <end position="76"/>
    </location>
</feature>
<feature type="transmembrane region" description="Helical" evidence="5">
    <location>
        <begin position="96"/>
        <end position="119"/>
    </location>
</feature>
<feature type="compositionally biased region" description="Low complexity" evidence="4">
    <location>
        <begin position="652"/>
        <end position="665"/>
    </location>
</feature>
<feature type="region of interest" description="Disordered" evidence="4">
    <location>
        <begin position="642"/>
        <end position="665"/>
    </location>
</feature>
<dbReference type="PANTHER" id="PTHR44329:SF289">
    <property type="entry name" value="SERINE_THREONINE-PROTEIN KINASE VIK"/>
    <property type="match status" value="1"/>
</dbReference>
<dbReference type="PROSITE" id="PS00107">
    <property type="entry name" value="PROTEIN_KINASE_ATP"/>
    <property type="match status" value="1"/>
</dbReference>
<evidence type="ECO:0000259" key="6">
    <source>
        <dbReference type="PROSITE" id="PS50011"/>
    </source>
</evidence>
<dbReference type="InterPro" id="IPR011009">
    <property type="entry name" value="Kinase-like_dom_sf"/>
</dbReference>
<dbReference type="Gene3D" id="1.10.510.10">
    <property type="entry name" value="Transferase(Phosphotransferase) domain 1"/>
    <property type="match status" value="1"/>
</dbReference>
<dbReference type="InterPro" id="IPR051681">
    <property type="entry name" value="Ser/Thr_Kinases-Pseudokinases"/>
</dbReference>
<protein>
    <recommendedName>
        <fullName evidence="6">Protein kinase domain-containing protein</fullName>
    </recommendedName>
</protein>
<evidence type="ECO:0000256" key="3">
    <source>
        <dbReference type="PROSITE-ProRule" id="PRU10141"/>
    </source>
</evidence>
<feature type="transmembrane region" description="Helical" evidence="5">
    <location>
        <begin position="197"/>
        <end position="217"/>
    </location>
</feature>
<evidence type="ECO:0000256" key="5">
    <source>
        <dbReference type="SAM" id="Phobius"/>
    </source>
</evidence>
<dbReference type="SUPFAM" id="SSF56112">
    <property type="entry name" value="Protein kinase-like (PK-like)"/>
    <property type="match status" value="1"/>
</dbReference>
<dbReference type="SMART" id="SM00220">
    <property type="entry name" value="S_TKc"/>
    <property type="match status" value="1"/>
</dbReference>
<evidence type="ECO:0000256" key="1">
    <source>
        <dbReference type="ARBA" id="ARBA00022741"/>
    </source>
</evidence>
<dbReference type="PANTHER" id="PTHR44329">
    <property type="entry name" value="SERINE/THREONINE-PROTEIN KINASE TNNI3K-RELATED"/>
    <property type="match status" value="1"/>
</dbReference>
<organism evidence="7 8">
    <name type="scientific">Prorocentrum cordatum</name>
    <dbReference type="NCBI Taxonomy" id="2364126"/>
    <lineage>
        <taxon>Eukaryota</taxon>
        <taxon>Sar</taxon>
        <taxon>Alveolata</taxon>
        <taxon>Dinophyceae</taxon>
        <taxon>Prorocentrales</taxon>
        <taxon>Prorocentraceae</taxon>
        <taxon>Prorocentrum</taxon>
    </lineage>
</organism>
<dbReference type="InterPro" id="IPR000719">
    <property type="entry name" value="Prot_kinase_dom"/>
</dbReference>
<feature type="transmembrane region" description="Helical" evidence="5">
    <location>
        <begin position="223"/>
        <end position="241"/>
    </location>
</feature>
<keyword evidence="5" id="KW-0472">Membrane</keyword>
<keyword evidence="8" id="KW-1185">Reference proteome</keyword>
<keyword evidence="5" id="KW-0812">Transmembrane</keyword>
<keyword evidence="5" id="KW-1133">Transmembrane helix</keyword>
<feature type="binding site" evidence="3">
    <location>
        <position position="371"/>
    </location>
    <ligand>
        <name>ATP</name>
        <dbReference type="ChEBI" id="CHEBI:30616"/>
    </ligand>
</feature>